<comment type="pathway">
    <text evidence="3 11">Cofactor biosynthesis; thiamine diphosphate biosynthesis; 4-methyl-5-(2-phosphoethyl)-thiazole from 5-(2-hydroxyethyl)-4-methylthiazole: step 1/1.</text>
</comment>
<evidence type="ECO:0000256" key="9">
    <source>
        <dbReference type="ARBA" id="ARBA00022842"/>
    </source>
</evidence>
<accession>A0A2N3PWC7</accession>
<dbReference type="AlphaFoldDB" id="A0A2N3PWC7"/>
<dbReference type="NCBIfam" id="NF006830">
    <property type="entry name" value="PRK09355.1"/>
    <property type="match status" value="1"/>
</dbReference>
<organism evidence="12 13">
    <name type="scientific">Telmatospirillum siberiense</name>
    <dbReference type="NCBI Taxonomy" id="382514"/>
    <lineage>
        <taxon>Bacteria</taxon>
        <taxon>Pseudomonadati</taxon>
        <taxon>Pseudomonadota</taxon>
        <taxon>Alphaproteobacteria</taxon>
        <taxon>Rhodospirillales</taxon>
        <taxon>Rhodospirillaceae</taxon>
        <taxon>Telmatospirillum</taxon>
    </lineage>
</organism>
<dbReference type="EC" id="2.7.1.50" evidence="11"/>
<dbReference type="GO" id="GO:0005524">
    <property type="term" value="F:ATP binding"/>
    <property type="evidence" value="ECO:0007669"/>
    <property type="project" value="UniProtKB-UniRule"/>
</dbReference>
<feature type="binding site" evidence="11">
    <location>
        <position position="194"/>
    </location>
    <ligand>
        <name>substrate</name>
    </ligand>
</feature>
<evidence type="ECO:0000256" key="6">
    <source>
        <dbReference type="ARBA" id="ARBA00022741"/>
    </source>
</evidence>
<protein>
    <recommendedName>
        <fullName evidence="11">Hydroxyethylthiazole kinase</fullName>
        <ecNumber evidence="11">2.7.1.50</ecNumber>
    </recommendedName>
    <alternativeName>
        <fullName evidence="11">4-methyl-5-beta-hydroxyethylthiazole kinase</fullName>
        <shortName evidence="11">TH kinase</shortName>
        <shortName evidence="11">Thz kinase</shortName>
    </alternativeName>
</protein>
<evidence type="ECO:0000256" key="8">
    <source>
        <dbReference type="ARBA" id="ARBA00022840"/>
    </source>
</evidence>
<evidence type="ECO:0000256" key="1">
    <source>
        <dbReference type="ARBA" id="ARBA00001771"/>
    </source>
</evidence>
<dbReference type="RefSeq" id="WP_101250494.1">
    <property type="nucleotide sequence ID" value="NZ_PIUM01000009.1"/>
</dbReference>
<evidence type="ECO:0000313" key="12">
    <source>
        <dbReference type="EMBL" id="PKU24700.1"/>
    </source>
</evidence>
<comment type="cofactor">
    <cofactor evidence="2 11">
        <name>Mg(2+)</name>
        <dbReference type="ChEBI" id="CHEBI:18420"/>
    </cofactor>
</comment>
<dbReference type="InterPro" id="IPR000417">
    <property type="entry name" value="Hyethyz_kinase"/>
</dbReference>
<evidence type="ECO:0000313" key="13">
    <source>
        <dbReference type="Proteomes" id="UP000233293"/>
    </source>
</evidence>
<comment type="caution">
    <text evidence="12">The sequence shown here is derived from an EMBL/GenBank/DDBJ whole genome shotgun (WGS) entry which is preliminary data.</text>
</comment>
<keyword evidence="5 11" id="KW-0479">Metal-binding</keyword>
<dbReference type="GO" id="GO:0009229">
    <property type="term" value="P:thiamine diphosphate biosynthetic process"/>
    <property type="evidence" value="ECO:0007669"/>
    <property type="project" value="UniProtKB-UniRule"/>
</dbReference>
<reference evidence="13" key="1">
    <citation type="submission" date="2017-12" db="EMBL/GenBank/DDBJ databases">
        <title>Draft genome sequence of Telmatospirillum siberiense 26-4b1T, an acidotolerant peatland alphaproteobacterium potentially involved in sulfur cycling.</title>
        <authorList>
            <person name="Hausmann B."/>
            <person name="Pjevac P."/>
            <person name="Schreck K."/>
            <person name="Herbold C.W."/>
            <person name="Daims H."/>
            <person name="Wagner M."/>
            <person name="Pester M."/>
            <person name="Loy A."/>
        </authorList>
    </citation>
    <scope>NUCLEOTIDE SEQUENCE [LARGE SCALE GENOMIC DNA]</scope>
    <source>
        <strain evidence="13">26-4b1</strain>
    </source>
</reference>
<feature type="binding site" evidence="11">
    <location>
        <position position="120"/>
    </location>
    <ligand>
        <name>ATP</name>
        <dbReference type="ChEBI" id="CHEBI:30616"/>
    </ligand>
</feature>
<sequence>MNASDLWPLVLSLRERAPLVQCITNFVAMDVTANVLLAAGASPAMVHATEEVADFVQLGGTLSINMGTPSPDWVEGMMAAVSAAQTRGTSWVLDPVAVGATPYRNAVAAGLLSFDPTVIRGNAGEIMTLAGRTCVTTKGVDSTQTAATARDAAIALAAERRCVVAATGEVDIVTDGRRLIVLGNGHPLMTKVTALGCSLSALIAAFLAVSDDPWAATAAATAYFGVCGELAAEGAAGPASLRIRLIDLLYSLDAAAFDQRLKVMA</sequence>
<dbReference type="UniPathway" id="UPA00060">
    <property type="reaction ID" value="UER00139"/>
</dbReference>
<comment type="function">
    <text evidence="11">Catalyzes the phosphorylation of the hydroxyl group of 4-methyl-5-beta-hydroxyethylthiazole (THZ).</text>
</comment>
<comment type="similarity">
    <text evidence="11">Belongs to the Thz kinase family.</text>
</comment>
<evidence type="ECO:0000256" key="10">
    <source>
        <dbReference type="ARBA" id="ARBA00022977"/>
    </source>
</evidence>
<dbReference type="GO" id="GO:0004417">
    <property type="term" value="F:hydroxyethylthiazole kinase activity"/>
    <property type="evidence" value="ECO:0007669"/>
    <property type="project" value="UniProtKB-UniRule"/>
</dbReference>
<dbReference type="HAMAP" id="MF_00228">
    <property type="entry name" value="Thz_kinase"/>
    <property type="match status" value="1"/>
</dbReference>
<dbReference type="PIRSF" id="PIRSF000513">
    <property type="entry name" value="Thz_kinase"/>
    <property type="match status" value="1"/>
</dbReference>
<keyword evidence="4 11" id="KW-0808">Transferase</keyword>
<dbReference type="SUPFAM" id="SSF53613">
    <property type="entry name" value="Ribokinase-like"/>
    <property type="match status" value="1"/>
</dbReference>
<dbReference type="PRINTS" id="PR01099">
    <property type="entry name" value="HYETHTZKNASE"/>
</dbReference>
<evidence type="ECO:0000256" key="2">
    <source>
        <dbReference type="ARBA" id="ARBA00001946"/>
    </source>
</evidence>
<feature type="binding site" evidence="11">
    <location>
        <position position="167"/>
    </location>
    <ligand>
        <name>ATP</name>
        <dbReference type="ChEBI" id="CHEBI:30616"/>
    </ligand>
</feature>
<dbReference type="NCBIfam" id="TIGR00694">
    <property type="entry name" value="thiM"/>
    <property type="match status" value="1"/>
</dbReference>
<evidence type="ECO:0000256" key="4">
    <source>
        <dbReference type="ARBA" id="ARBA00022679"/>
    </source>
</evidence>
<keyword evidence="6 11" id="KW-0547">Nucleotide-binding</keyword>
<comment type="catalytic activity">
    <reaction evidence="1 11">
        <text>5-(2-hydroxyethyl)-4-methylthiazole + ATP = 4-methyl-5-(2-phosphooxyethyl)-thiazole + ADP + H(+)</text>
        <dbReference type="Rhea" id="RHEA:24212"/>
        <dbReference type="ChEBI" id="CHEBI:15378"/>
        <dbReference type="ChEBI" id="CHEBI:17957"/>
        <dbReference type="ChEBI" id="CHEBI:30616"/>
        <dbReference type="ChEBI" id="CHEBI:58296"/>
        <dbReference type="ChEBI" id="CHEBI:456216"/>
        <dbReference type="EC" id="2.7.1.50"/>
    </reaction>
</comment>
<dbReference type="GO" id="GO:0009228">
    <property type="term" value="P:thiamine biosynthetic process"/>
    <property type="evidence" value="ECO:0007669"/>
    <property type="project" value="UniProtKB-KW"/>
</dbReference>
<keyword evidence="8 11" id="KW-0067">ATP-binding</keyword>
<proteinExistence type="inferred from homology"/>
<keyword evidence="7 11" id="KW-0418">Kinase</keyword>
<dbReference type="OrthoDB" id="8909021at2"/>
<name>A0A2N3PWC7_9PROT</name>
<evidence type="ECO:0000256" key="5">
    <source>
        <dbReference type="ARBA" id="ARBA00022723"/>
    </source>
</evidence>
<gene>
    <name evidence="11" type="primary">thiM</name>
    <name evidence="12" type="ORF">CWS72_10205</name>
</gene>
<keyword evidence="10 11" id="KW-0784">Thiamine biosynthesis</keyword>
<evidence type="ECO:0000256" key="11">
    <source>
        <dbReference type="HAMAP-Rule" id="MF_00228"/>
    </source>
</evidence>
<feature type="binding site" evidence="11">
    <location>
        <position position="45"/>
    </location>
    <ligand>
        <name>substrate</name>
    </ligand>
</feature>
<dbReference type="Proteomes" id="UP000233293">
    <property type="component" value="Unassembled WGS sequence"/>
</dbReference>
<evidence type="ECO:0000256" key="7">
    <source>
        <dbReference type="ARBA" id="ARBA00022777"/>
    </source>
</evidence>
<keyword evidence="13" id="KW-1185">Reference proteome</keyword>
<dbReference type="Gene3D" id="3.40.1190.20">
    <property type="match status" value="1"/>
</dbReference>
<evidence type="ECO:0000256" key="3">
    <source>
        <dbReference type="ARBA" id="ARBA00004868"/>
    </source>
</evidence>
<keyword evidence="9 11" id="KW-0460">Magnesium</keyword>
<dbReference type="GO" id="GO:0000287">
    <property type="term" value="F:magnesium ion binding"/>
    <property type="evidence" value="ECO:0007669"/>
    <property type="project" value="UniProtKB-UniRule"/>
</dbReference>
<dbReference type="EMBL" id="PIUM01000009">
    <property type="protein sequence ID" value="PKU24700.1"/>
    <property type="molecule type" value="Genomic_DNA"/>
</dbReference>
<dbReference type="CDD" id="cd01170">
    <property type="entry name" value="THZ_kinase"/>
    <property type="match status" value="1"/>
</dbReference>
<dbReference type="Pfam" id="PF02110">
    <property type="entry name" value="HK"/>
    <property type="match status" value="1"/>
</dbReference>
<dbReference type="InterPro" id="IPR029056">
    <property type="entry name" value="Ribokinase-like"/>
</dbReference>